<feature type="region of interest" description="Disordered" evidence="1">
    <location>
        <begin position="14"/>
        <end position="41"/>
    </location>
</feature>
<reference evidence="2" key="1">
    <citation type="submission" date="2021-05" db="EMBL/GenBank/DDBJ databases">
        <authorList>
            <person name="Stam R."/>
        </authorList>
    </citation>
    <scope>NUCLEOTIDE SEQUENCE</scope>
    <source>
        <strain evidence="2">CS162</strain>
    </source>
</reference>
<protein>
    <submittedName>
        <fullName evidence="2">Uncharacterized protein</fullName>
    </submittedName>
</protein>
<dbReference type="AlphaFoldDB" id="A0A8J2I3U7"/>
<dbReference type="EMBL" id="CAJRGZ010000022">
    <property type="protein sequence ID" value="CAG5170008.1"/>
    <property type="molecule type" value="Genomic_DNA"/>
</dbReference>
<organism evidence="2 3">
    <name type="scientific">Alternaria atra</name>
    <dbReference type="NCBI Taxonomy" id="119953"/>
    <lineage>
        <taxon>Eukaryota</taxon>
        <taxon>Fungi</taxon>
        <taxon>Dikarya</taxon>
        <taxon>Ascomycota</taxon>
        <taxon>Pezizomycotina</taxon>
        <taxon>Dothideomycetes</taxon>
        <taxon>Pleosporomycetidae</taxon>
        <taxon>Pleosporales</taxon>
        <taxon>Pleosporineae</taxon>
        <taxon>Pleosporaceae</taxon>
        <taxon>Alternaria</taxon>
        <taxon>Alternaria sect. Ulocladioides</taxon>
    </lineage>
</organism>
<feature type="compositionally biased region" description="Basic and acidic residues" evidence="1">
    <location>
        <begin position="25"/>
        <end position="35"/>
    </location>
</feature>
<keyword evidence="3" id="KW-1185">Reference proteome</keyword>
<dbReference type="OrthoDB" id="3687370at2759"/>
<comment type="caution">
    <text evidence="2">The sequence shown here is derived from an EMBL/GenBank/DDBJ whole genome shotgun (WGS) entry which is preliminary data.</text>
</comment>
<accession>A0A8J2I3U7</accession>
<dbReference type="RefSeq" id="XP_043170677.1">
    <property type="nucleotide sequence ID" value="XM_043314742.1"/>
</dbReference>
<evidence type="ECO:0000313" key="2">
    <source>
        <dbReference type="EMBL" id="CAG5170008.1"/>
    </source>
</evidence>
<sequence length="191" mass="21316">MPGFTSFLLSQGRFSAAVQEPTPPHSDESETEASKKCRLHQERRRARQLSRIYGTVMTRKDIEHTLGMLKQLKSDIAAQIESFHDMGVASEKKRKEAISEFYTRGQLILGDGVKVIGQFEDAQGAVQIVSEGFMELSRAMVGCEQANGKVDVMDVEGIVTIYQRQIDKPLSDVIKEVGKTLGRKEGWSDPK</sequence>
<evidence type="ECO:0000313" key="3">
    <source>
        <dbReference type="Proteomes" id="UP000676310"/>
    </source>
</evidence>
<dbReference type="GeneID" id="67019080"/>
<gene>
    <name evidence="2" type="ORF">ALTATR162_LOCUS7115</name>
</gene>
<proteinExistence type="predicted"/>
<dbReference type="Proteomes" id="UP000676310">
    <property type="component" value="Unassembled WGS sequence"/>
</dbReference>
<name>A0A8J2I3U7_9PLEO</name>
<evidence type="ECO:0000256" key="1">
    <source>
        <dbReference type="SAM" id="MobiDB-lite"/>
    </source>
</evidence>